<dbReference type="AlphaFoldDB" id="A0A7X6BBN1"/>
<evidence type="ECO:0000256" key="1">
    <source>
        <dbReference type="SAM" id="MobiDB-lite"/>
    </source>
</evidence>
<evidence type="ECO:0000313" key="4">
    <source>
        <dbReference type="Proteomes" id="UP000531251"/>
    </source>
</evidence>
<keyword evidence="4" id="KW-1185">Reference proteome</keyword>
<name>A0A7X6BBN1_9SPHN</name>
<proteinExistence type="predicted"/>
<keyword evidence="2" id="KW-0732">Signal</keyword>
<dbReference type="Proteomes" id="UP000531251">
    <property type="component" value="Unassembled WGS sequence"/>
</dbReference>
<dbReference type="EMBL" id="JAATJB010000002">
    <property type="protein sequence ID" value="NJB96360.1"/>
    <property type="molecule type" value="Genomic_DNA"/>
</dbReference>
<feature type="region of interest" description="Disordered" evidence="1">
    <location>
        <begin position="39"/>
        <end position="62"/>
    </location>
</feature>
<evidence type="ECO:0008006" key="5">
    <source>
        <dbReference type="Google" id="ProtNLM"/>
    </source>
</evidence>
<protein>
    <recommendedName>
        <fullName evidence="5">DUF2059 domain-containing protein</fullName>
    </recommendedName>
</protein>
<gene>
    <name evidence="3" type="ORF">GGR89_000660</name>
</gene>
<reference evidence="3 4" key="1">
    <citation type="submission" date="2020-03" db="EMBL/GenBank/DDBJ databases">
        <title>Genomic Encyclopedia of Type Strains, Phase IV (KMG-IV): sequencing the most valuable type-strain genomes for metagenomic binning, comparative biology and taxonomic classification.</title>
        <authorList>
            <person name="Goeker M."/>
        </authorList>
    </citation>
    <scope>NUCLEOTIDE SEQUENCE [LARGE SCALE GENOMIC DNA]</scope>
    <source>
        <strain evidence="3 4">DSM 7225</strain>
    </source>
</reference>
<feature type="signal peptide" evidence="2">
    <location>
        <begin position="1"/>
        <end position="22"/>
    </location>
</feature>
<sequence length="311" mass="33896">MKPITFVLIATVFCGLVSTAVAAGSTSSGGVKTLILSQDAGASSRRPGPSLTTKPLGVKPGPAEGISKSEMKVLAASALQRPGFGRAMAARFGLQGPFAEALDEHVRAIHHDPRFVAIVADKMYARRGDLRDRESVPRVSDLVVEDLLNALQVRGFSKMSDFDIQRYYYFLAALAKSSTQEECAHIYSTRVEAGMELQVISRMGIVPFREFLGLLRKAIFSSLDADMPVVEISELQKDKATAAFAKPLEIEWRKLPASRLDAVTSAVQNQKDAQPADVCTAYQIILDVAYAMPGDEGAWFRRDFLVNSQPQ</sequence>
<feature type="chain" id="PRO_5031416445" description="DUF2059 domain-containing protein" evidence="2">
    <location>
        <begin position="23"/>
        <end position="311"/>
    </location>
</feature>
<evidence type="ECO:0000313" key="3">
    <source>
        <dbReference type="EMBL" id="NJB96360.1"/>
    </source>
</evidence>
<accession>A0A7X6BBN1</accession>
<comment type="caution">
    <text evidence="3">The sequence shown here is derived from an EMBL/GenBank/DDBJ whole genome shotgun (WGS) entry which is preliminary data.</text>
</comment>
<dbReference type="RefSeq" id="WP_125977505.1">
    <property type="nucleotide sequence ID" value="NZ_BAAADY010000039.1"/>
</dbReference>
<organism evidence="3 4">
    <name type="scientific">Sphingomonas trueperi</name>
    <dbReference type="NCBI Taxonomy" id="53317"/>
    <lineage>
        <taxon>Bacteria</taxon>
        <taxon>Pseudomonadati</taxon>
        <taxon>Pseudomonadota</taxon>
        <taxon>Alphaproteobacteria</taxon>
        <taxon>Sphingomonadales</taxon>
        <taxon>Sphingomonadaceae</taxon>
        <taxon>Sphingomonas</taxon>
    </lineage>
</organism>
<evidence type="ECO:0000256" key="2">
    <source>
        <dbReference type="SAM" id="SignalP"/>
    </source>
</evidence>